<dbReference type="PANTHER" id="PTHR33695">
    <property type="entry name" value="LIPOPROTEIN SIGNAL PEPTIDASE"/>
    <property type="match status" value="1"/>
</dbReference>
<feature type="active site" evidence="9">
    <location>
        <position position="143"/>
    </location>
</feature>
<proteinExistence type="inferred from homology"/>
<feature type="transmembrane region" description="Helical" evidence="9">
    <location>
        <begin position="71"/>
        <end position="91"/>
    </location>
</feature>
<evidence type="ECO:0000256" key="10">
    <source>
        <dbReference type="RuleBase" id="RU004181"/>
    </source>
</evidence>
<dbReference type="EMBL" id="FNXY01000004">
    <property type="protein sequence ID" value="SEI97518.1"/>
    <property type="molecule type" value="Genomic_DNA"/>
</dbReference>
<keyword evidence="5 9" id="KW-0064">Aspartyl protease</keyword>
<dbReference type="Pfam" id="PF01252">
    <property type="entry name" value="Peptidase_A8"/>
    <property type="match status" value="1"/>
</dbReference>
<comment type="subcellular location">
    <subcellularLocation>
        <location evidence="9">Cell membrane</location>
        <topology evidence="9">Multi-pass membrane protein</topology>
    </subcellularLocation>
</comment>
<evidence type="ECO:0000256" key="5">
    <source>
        <dbReference type="ARBA" id="ARBA00022750"/>
    </source>
</evidence>
<gene>
    <name evidence="9" type="primary">lspA</name>
    <name evidence="11" type="ORF">SAMN04487995_2831</name>
</gene>
<dbReference type="InterPro" id="IPR001872">
    <property type="entry name" value="Peptidase_A8"/>
</dbReference>
<feature type="active site" evidence="9">
    <location>
        <position position="125"/>
    </location>
</feature>
<evidence type="ECO:0000256" key="2">
    <source>
        <dbReference type="ARBA" id="ARBA00022475"/>
    </source>
</evidence>
<keyword evidence="2 9" id="KW-1003">Cell membrane</keyword>
<protein>
    <recommendedName>
        <fullName evidence="9">Lipoprotein signal peptidase</fullName>
        <ecNumber evidence="9">3.4.23.36</ecNumber>
    </recommendedName>
    <alternativeName>
        <fullName evidence="9">Prolipoprotein signal peptidase</fullName>
    </alternativeName>
    <alternativeName>
        <fullName evidence="9">Signal peptidase II</fullName>
        <shortName evidence="9">SPase II</shortName>
    </alternativeName>
</protein>
<dbReference type="EC" id="3.4.23.36" evidence="9"/>
<evidence type="ECO:0000256" key="6">
    <source>
        <dbReference type="ARBA" id="ARBA00022801"/>
    </source>
</evidence>
<comment type="catalytic activity">
    <reaction evidence="9">
        <text>Release of signal peptides from bacterial membrane prolipoproteins. Hydrolyzes -Xaa-Yaa-Zaa-|-(S,diacylglyceryl)Cys-, in which Xaa is hydrophobic (preferably Leu), and Yaa (Ala or Ser) and Zaa (Gly or Ala) have small, neutral side chains.</text>
        <dbReference type="EC" id="3.4.23.36"/>
    </reaction>
</comment>
<reference evidence="11 12" key="1">
    <citation type="submission" date="2016-10" db="EMBL/GenBank/DDBJ databases">
        <authorList>
            <person name="de Groot N.N."/>
        </authorList>
    </citation>
    <scope>NUCLEOTIDE SEQUENCE [LARGE SCALE GENOMIC DNA]</scope>
    <source>
        <strain evidence="11 12">DSM 19938</strain>
    </source>
</reference>
<name>A0A1H6UYX1_9BACT</name>
<feature type="transmembrane region" description="Helical" evidence="9">
    <location>
        <begin position="98"/>
        <end position="115"/>
    </location>
</feature>
<keyword evidence="7 9" id="KW-1133">Transmembrane helix</keyword>
<evidence type="ECO:0000256" key="9">
    <source>
        <dbReference type="HAMAP-Rule" id="MF_00161"/>
    </source>
</evidence>
<evidence type="ECO:0000256" key="4">
    <source>
        <dbReference type="ARBA" id="ARBA00022692"/>
    </source>
</evidence>
<comment type="similarity">
    <text evidence="1 9 10">Belongs to the peptidase A8 family.</text>
</comment>
<dbReference type="OrthoDB" id="9810259at2"/>
<accession>A0A1H6UYX1</accession>
<keyword evidence="3 9" id="KW-0645">Protease</keyword>
<dbReference type="PRINTS" id="PR00781">
    <property type="entry name" value="LIPOSIGPTASE"/>
</dbReference>
<evidence type="ECO:0000256" key="3">
    <source>
        <dbReference type="ARBA" id="ARBA00022670"/>
    </source>
</evidence>
<evidence type="ECO:0000256" key="7">
    <source>
        <dbReference type="ARBA" id="ARBA00022989"/>
    </source>
</evidence>
<comment type="function">
    <text evidence="9">This protein specifically catalyzes the removal of signal peptides from prolipoproteins.</text>
</comment>
<keyword evidence="4 9" id="KW-0812">Transmembrane</keyword>
<dbReference type="UniPathway" id="UPA00665"/>
<dbReference type="RefSeq" id="WP_090335807.1">
    <property type="nucleotide sequence ID" value="NZ_FNXY01000004.1"/>
</dbReference>
<dbReference type="STRING" id="408657.SAMN04487995_2831"/>
<dbReference type="NCBIfam" id="TIGR00077">
    <property type="entry name" value="lspA"/>
    <property type="match status" value="1"/>
</dbReference>
<dbReference type="HAMAP" id="MF_00161">
    <property type="entry name" value="LspA"/>
    <property type="match status" value="1"/>
</dbReference>
<dbReference type="GO" id="GO:0006508">
    <property type="term" value="P:proteolysis"/>
    <property type="evidence" value="ECO:0007669"/>
    <property type="project" value="UniProtKB-KW"/>
</dbReference>
<comment type="caution">
    <text evidence="9">Lacks conserved residue(s) required for the propagation of feature annotation.</text>
</comment>
<dbReference type="GO" id="GO:0004190">
    <property type="term" value="F:aspartic-type endopeptidase activity"/>
    <property type="evidence" value="ECO:0007669"/>
    <property type="project" value="UniProtKB-UniRule"/>
</dbReference>
<feature type="transmembrane region" description="Helical" evidence="9">
    <location>
        <begin position="135"/>
        <end position="155"/>
    </location>
</feature>
<dbReference type="AlphaFoldDB" id="A0A1H6UYX1"/>
<keyword evidence="8 9" id="KW-0472">Membrane</keyword>
<evidence type="ECO:0000256" key="8">
    <source>
        <dbReference type="ARBA" id="ARBA00023136"/>
    </source>
</evidence>
<keyword evidence="6 9" id="KW-0378">Hydrolase</keyword>
<comment type="pathway">
    <text evidence="9">Protein modification; lipoprotein biosynthesis (signal peptide cleavage).</text>
</comment>
<organism evidence="11 12">
    <name type="scientific">Dyadobacter koreensis</name>
    <dbReference type="NCBI Taxonomy" id="408657"/>
    <lineage>
        <taxon>Bacteria</taxon>
        <taxon>Pseudomonadati</taxon>
        <taxon>Bacteroidota</taxon>
        <taxon>Cytophagia</taxon>
        <taxon>Cytophagales</taxon>
        <taxon>Spirosomataceae</taxon>
        <taxon>Dyadobacter</taxon>
    </lineage>
</organism>
<evidence type="ECO:0000256" key="1">
    <source>
        <dbReference type="ARBA" id="ARBA00006139"/>
    </source>
</evidence>
<keyword evidence="12" id="KW-1185">Reference proteome</keyword>
<dbReference type="GO" id="GO:0005886">
    <property type="term" value="C:plasma membrane"/>
    <property type="evidence" value="ECO:0007669"/>
    <property type="project" value="UniProtKB-SubCell"/>
</dbReference>
<evidence type="ECO:0000313" key="11">
    <source>
        <dbReference type="EMBL" id="SEI97518.1"/>
    </source>
</evidence>
<dbReference type="PANTHER" id="PTHR33695:SF1">
    <property type="entry name" value="LIPOPROTEIN SIGNAL PEPTIDASE"/>
    <property type="match status" value="1"/>
</dbReference>
<dbReference type="Proteomes" id="UP000199532">
    <property type="component" value="Unassembled WGS sequence"/>
</dbReference>
<evidence type="ECO:0000313" key="12">
    <source>
        <dbReference type="Proteomes" id="UP000199532"/>
    </source>
</evidence>
<sequence length="166" mass="18251">MDTKKLITNIAILFVLVANIGCDQISKNIVRQKVGYYENISLISNYFTLTRVENEGAFLSLGSALPETLKFILLSGIPILALAFGIGYMFLRKNISQMSMLALSFAIGGGIGNIYDRVVHGSVTDFLHIDLGVFQTGIFNMADVSIMVGMGLFLAQSFYNRNQLSH</sequence>